<dbReference type="NCBIfam" id="NF037970">
    <property type="entry name" value="vanZ_1"/>
    <property type="match status" value="1"/>
</dbReference>
<comment type="caution">
    <text evidence="2">The sequence shown here is derived from an EMBL/GenBank/DDBJ whole genome shotgun (WGS) entry which is preliminary data.</text>
</comment>
<proteinExistence type="predicted"/>
<dbReference type="AlphaFoldDB" id="A0A841RE30"/>
<organism evidence="2 3">
    <name type="scientific">Spirochaeta isovalerica</name>
    <dbReference type="NCBI Taxonomy" id="150"/>
    <lineage>
        <taxon>Bacteria</taxon>
        <taxon>Pseudomonadati</taxon>
        <taxon>Spirochaetota</taxon>
        <taxon>Spirochaetia</taxon>
        <taxon>Spirochaetales</taxon>
        <taxon>Spirochaetaceae</taxon>
        <taxon>Spirochaeta</taxon>
    </lineage>
</organism>
<evidence type="ECO:0000256" key="1">
    <source>
        <dbReference type="SAM" id="Phobius"/>
    </source>
</evidence>
<dbReference type="PANTHER" id="PTHR28008">
    <property type="entry name" value="DOMAIN PROTEIN, PUTATIVE (AFU_ORTHOLOGUE AFUA_3G10980)-RELATED"/>
    <property type="match status" value="1"/>
</dbReference>
<protein>
    <submittedName>
        <fullName evidence="2">VanZ family protein</fullName>
    </submittedName>
</protein>
<evidence type="ECO:0000313" key="2">
    <source>
        <dbReference type="EMBL" id="MBB6481099.1"/>
    </source>
</evidence>
<dbReference type="PANTHER" id="PTHR28008:SF1">
    <property type="entry name" value="DOMAIN PROTEIN, PUTATIVE (AFU_ORTHOLOGUE AFUA_3G10980)-RELATED"/>
    <property type="match status" value="1"/>
</dbReference>
<feature type="transmembrane region" description="Helical" evidence="1">
    <location>
        <begin position="64"/>
        <end position="82"/>
    </location>
</feature>
<keyword evidence="3" id="KW-1185">Reference proteome</keyword>
<reference evidence="2 3" key="1">
    <citation type="submission" date="2020-08" db="EMBL/GenBank/DDBJ databases">
        <title>Genomic Encyclopedia of Type Strains, Phase IV (KMG-IV): sequencing the most valuable type-strain genomes for metagenomic binning, comparative biology and taxonomic classification.</title>
        <authorList>
            <person name="Goeker M."/>
        </authorList>
    </citation>
    <scope>NUCLEOTIDE SEQUENCE [LARGE SCALE GENOMIC DNA]</scope>
    <source>
        <strain evidence="2 3">DSM 2461</strain>
    </source>
</reference>
<gene>
    <name evidence="2" type="ORF">HNR50_002772</name>
</gene>
<dbReference type="EMBL" id="JACHGJ010000005">
    <property type="protein sequence ID" value="MBB6481099.1"/>
    <property type="molecule type" value="Genomic_DNA"/>
</dbReference>
<keyword evidence="1" id="KW-1133">Transmembrane helix</keyword>
<sequence>MKRFIYSTITAVVIFLIVFLSVTSLPAGPSFSHLDKLEHAFAYFVLALSMHLTLKQWGVGSKSFAAVLLFSIALGGGLEILQSQIGRMMDLADFTADFIGAVSGLLIGRLFSSASLKTRWQRKR</sequence>
<keyword evidence="1" id="KW-0812">Transmembrane</keyword>
<feature type="transmembrane region" description="Helical" evidence="1">
    <location>
        <begin position="94"/>
        <end position="116"/>
    </location>
</feature>
<dbReference type="RefSeq" id="WP_184747344.1">
    <property type="nucleotide sequence ID" value="NZ_JACHGJ010000005.1"/>
</dbReference>
<keyword evidence="1" id="KW-0472">Membrane</keyword>
<dbReference type="Proteomes" id="UP000587760">
    <property type="component" value="Unassembled WGS sequence"/>
</dbReference>
<accession>A0A841RE30</accession>
<evidence type="ECO:0000313" key="3">
    <source>
        <dbReference type="Proteomes" id="UP000587760"/>
    </source>
</evidence>
<feature type="transmembrane region" description="Helical" evidence="1">
    <location>
        <begin position="40"/>
        <end position="57"/>
    </location>
</feature>
<name>A0A841RE30_9SPIO</name>